<dbReference type="OrthoDB" id="9804753at2"/>
<keyword evidence="15 19" id="KW-0131">Cell cycle</keyword>
<dbReference type="InterPro" id="IPR016167">
    <property type="entry name" value="FAD-bd_PCMH_sub1"/>
</dbReference>
<dbReference type="PANTHER" id="PTHR21071">
    <property type="entry name" value="UDP-N-ACETYLENOLPYRUVOYLGLUCOSAMINE REDUCTASE"/>
    <property type="match status" value="1"/>
</dbReference>
<evidence type="ECO:0000256" key="13">
    <source>
        <dbReference type="ARBA" id="ARBA00022984"/>
    </source>
</evidence>
<dbReference type="Gene3D" id="3.30.465.10">
    <property type="match status" value="1"/>
</dbReference>
<evidence type="ECO:0000256" key="3">
    <source>
        <dbReference type="ARBA" id="ARBA00004496"/>
    </source>
</evidence>
<keyword evidence="10 19" id="KW-0274">FAD</keyword>
<dbReference type="PANTHER" id="PTHR21071:SF4">
    <property type="entry name" value="UDP-N-ACETYLENOLPYRUVOYLGLUCOSAMINE REDUCTASE"/>
    <property type="match status" value="1"/>
</dbReference>
<dbReference type="Gene3D" id="3.90.78.10">
    <property type="entry name" value="UDP-N-acetylenolpyruvoylglucosamine reductase, C-terminal domain"/>
    <property type="match status" value="1"/>
</dbReference>
<keyword evidence="14 19" id="KW-0560">Oxidoreductase</keyword>
<keyword evidence="13 19" id="KW-0573">Peptidoglycan synthesis</keyword>
<evidence type="ECO:0000256" key="18">
    <source>
        <dbReference type="ARBA" id="ARBA00048914"/>
    </source>
</evidence>
<dbReference type="GO" id="GO:0008762">
    <property type="term" value="F:UDP-N-acetylmuramate dehydrogenase activity"/>
    <property type="evidence" value="ECO:0007669"/>
    <property type="project" value="UniProtKB-UniRule"/>
</dbReference>
<keyword evidence="7 19" id="KW-0963">Cytoplasm</keyword>
<dbReference type="InterPro" id="IPR036635">
    <property type="entry name" value="MurB_C_sf"/>
</dbReference>
<dbReference type="GO" id="GO:0051301">
    <property type="term" value="P:cell division"/>
    <property type="evidence" value="ECO:0007669"/>
    <property type="project" value="UniProtKB-KW"/>
</dbReference>
<evidence type="ECO:0000256" key="8">
    <source>
        <dbReference type="ARBA" id="ARBA00022618"/>
    </source>
</evidence>
<dbReference type="HAMAP" id="MF_00037">
    <property type="entry name" value="MurB"/>
    <property type="match status" value="1"/>
</dbReference>
<comment type="pathway">
    <text evidence="4 19">Cell wall biogenesis; peptidoglycan biosynthesis.</text>
</comment>
<evidence type="ECO:0000256" key="7">
    <source>
        <dbReference type="ARBA" id="ARBA00022490"/>
    </source>
</evidence>
<evidence type="ECO:0000256" key="17">
    <source>
        <dbReference type="ARBA" id="ARBA00031026"/>
    </source>
</evidence>
<evidence type="ECO:0000313" key="21">
    <source>
        <dbReference type="EMBL" id="CRF33781.1"/>
    </source>
</evidence>
<dbReference type="AlphaFoldDB" id="A0A0G4K7N4"/>
<dbReference type="NCBIfam" id="NF010480">
    <property type="entry name" value="PRK13905.1"/>
    <property type="match status" value="1"/>
</dbReference>
<evidence type="ECO:0000256" key="4">
    <source>
        <dbReference type="ARBA" id="ARBA00004752"/>
    </source>
</evidence>
<reference evidence="22" key="1">
    <citation type="submission" date="2015-04" db="EMBL/GenBank/DDBJ databases">
        <authorList>
            <person name="Mushtaq Mamoona"/>
        </authorList>
    </citation>
    <scope>NUCLEOTIDE SEQUENCE [LARGE SCALE GENOMIC DNA]</scope>
    <source>
        <strain evidence="22">AN4859/03</strain>
    </source>
</reference>
<dbReference type="Pfam" id="PF01565">
    <property type="entry name" value="FAD_binding_4"/>
    <property type="match status" value="1"/>
</dbReference>
<dbReference type="EMBL" id="CVLB01000001">
    <property type="protein sequence ID" value="CRF33781.1"/>
    <property type="molecule type" value="Genomic_DNA"/>
</dbReference>
<dbReference type="Proteomes" id="UP000043763">
    <property type="component" value="Unassembled WGS sequence"/>
</dbReference>
<keyword evidence="22" id="KW-1185">Reference proteome</keyword>
<evidence type="ECO:0000256" key="11">
    <source>
        <dbReference type="ARBA" id="ARBA00022857"/>
    </source>
</evidence>
<sequence length="301" mass="34671">MVKSFNGVLSKENVSLKKFNTFRVNAKALEFYMPETINGFIDLIKYLNDNNKRYMILGGGSNILFLDKVIEFPIIYMGFFSRIEHTSHNILAYSGAKVSDVVKYAYKNAFTGLEFLSGLPGTIGGAAYMNARCYEHSVSEFIDKVGIIDDNIEYMHINVEDCEYAYKRSIFQYKKYIIVDVRFKLNKGSKKLIKPEMKKFYKDRKNKNQFKYPSAGSTFLNDYETNMIAGKVIDSINMRNVRVGGAMVSPYHANFIINYNNATGRDILNLMRKVREEVYNQKGITLNAEVRIISNDENEKF</sequence>
<dbReference type="NCBIfam" id="TIGR00179">
    <property type="entry name" value="murB"/>
    <property type="match status" value="1"/>
</dbReference>
<dbReference type="InterPro" id="IPR016166">
    <property type="entry name" value="FAD-bd_PCMH"/>
</dbReference>
<evidence type="ECO:0000256" key="6">
    <source>
        <dbReference type="ARBA" id="ARBA00015188"/>
    </source>
</evidence>
<dbReference type="GO" id="GO:0008360">
    <property type="term" value="P:regulation of cell shape"/>
    <property type="evidence" value="ECO:0007669"/>
    <property type="project" value="UniProtKB-KW"/>
</dbReference>
<evidence type="ECO:0000313" key="22">
    <source>
        <dbReference type="Proteomes" id="UP000043763"/>
    </source>
</evidence>
<keyword evidence="8 19" id="KW-0132">Cell division</keyword>
<comment type="subcellular location">
    <subcellularLocation>
        <location evidence="3 19">Cytoplasm</location>
    </subcellularLocation>
</comment>
<evidence type="ECO:0000259" key="20">
    <source>
        <dbReference type="PROSITE" id="PS51387"/>
    </source>
</evidence>
<dbReference type="Pfam" id="PF02873">
    <property type="entry name" value="MurB_C"/>
    <property type="match status" value="1"/>
</dbReference>
<comment type="function">
    <text evidence="2 19">Cell wall formation.</text>
</comment>
<comment type="catalytic activity">
    <reaction evidence="18 19">
        <text>UDP-N-acetyl-alpha-D-muramate + NADP(+) = UDP-N-acetyl-3-O-(1-carboxyvinyl)-alpha-D-glucosamine + NADPH + H(+)</text>
        <dbReference type="Rhea" id="RHEA:12248"/>
        <dbReference type="ChEBI" id="CHEBI:15378"/>
        <dbReference type="ChEBI" id="CHEBI:57783"/>
        <dbReference type="ChEBI" id="CHEBI:58349"/>
        <dbReference type="ChEBI" id="CHEBI:68483"/>
        <dbReference type="ChEBI" id="CHEBI:70757"/>
        <dbReference type="EC" id="1.3.1.98"/>
    </reaction>
</comment>
<dbReference type="SUPFAM" id="SSF56176">
    <property type="entry name" value="FAD-binding/transporter-associated domain-like"/>
    <property type="match status" value="1"/>
</dbReference>
<dbReference type="InterPro" id="IPR016169">
    <property type="entry name" value="FAD-bd_PCMH_sub2"/>
</dbReference>
<feature type="active site" description="Proton donor" evidence="19">
    <location>
        <position position="217"/>
    </location>
</feature>
<dbReference type="Gene3D" id="3.30.43.10">
    <property type="entry name" value="Uridine Diphospho-n-acetylenolpyruvylglucosamine Reductase, domain 2"/>
    <property type="match status" value="1"/>
</dbReference>
<protein>
    <recommendedName>
        <fullName evidence="6 19">UDP-N-acetylenolpyruvoylglucosamine reductase</fullName>
        <ecNumber evidence="5 19">1.3.1.98</ecNumber>
    </recommendedName>
    <alternativeName>
        <fullName evidence="17 19">UDP-N-acetylmuramate dehydrogenase</fullName>
    </alternativeName>
</protein>
<dbReference type="GO" id="GO:0071555">
    <property type="term" value="P:cell wall organization"/>
    <property type="evidence" value="ECO:0007669"/>
    <property type="project" value="UniProtKB-KW"/>
</dbReference>
<evidence type="ECO:0000256" key="14">
    <source>
        <dbReference type="ARBA" id="ARBA00023002"/>
    </source>
</evidence>
<evidence type="ECO:0000256" key="5">
    <source>
        <dbReference type="ARBA" id="ARBA00012518"/>
    </source>
</evidence>
<dbReference type="PROSITE" id="PS51387">
    <property type="entry name" value="FAD_PCMH"/>
    <property type="match status" value="1"/>
</dbReference>
<dbReference type="InterPro" id="IPR006094">
    <property type="entry name" value="Oxid_FAD_bind_N"/>
</dbReference>
<feature type="active site" evidence="19">
    <location>
        <position position="289"/>
    </location>
</feature>
<evidence type="ECO:0000256" key="15">
    <source>
        <dbReference type="ARBA" id="ARBA00023306"/>
    </source>
</evidence>
<evidence type="ECO:0000256" key="9">
    <source>
        <dbReference type="ARBA" id="ARBA00022630"/>
    </source>
</evidence>
<comment type="cofactor">
    <cofactor evidence="1 19">
        <name>FAD</name>
        <dbReference type="ChEBI" id="CHEBI:57692"/>
    </cofactor>
</comment>
<evidence type="ECO:0000256" key="2">
    <source>
        <dbReference type="ARBA" id="ARBA00003921"/>
    </source>
</evidence>
<dbReference type="InterPro" id="IPR036318">
    <property type="entry name" value="FAD-bd_PCMH-like_sf"/>
</dbReference>
<dbReference type="SUPFAM" id="SSF56194">
    <property type="entry name" value="Uridine diphospho-N-Acetylenolpyruvylglucosamine reductase, MurB, C-terminal domain"/>
    <property type="match status" value="1"/>
</dbReference>
<gene>
    <name evidence="19" type="primary">murB</name>
    <name evidence="21" type="ORF">BRSU_1666</name>
</gene>
<feature type="domain" description="FAD-binding PCMH-type" evidence="20">
    <location>
        <begin position="24"/>
        <end position="188"/>
    </location>
</feature>
<comment type="similarity">
    <text evidence="19">Belongs to the MurB family.</text>
</comment>
<evidence type="ECO:0000256" key="1">
    <source>
        <dbReference type="ARBA" id="ARBA00001974"/>
    </source>
</evidence>
<organism evidence="21 22">
    <name type="scientific">Brachyspira suanatina</name>
    <dbReference type="NCBI Taxonomy" id="381802"/>
    <lineage>
        <taxon>Bacteria</taxon>
        <taxon>Pseudomonadati</taxon>
        <taxon>Spirochaetota</taxon>
        <taxon>Spirochaetia</taxon>
        <taxon>Brachyspirales</taxon>
        <taxon>Brachyspiraceae</taxon>
        <taxon>Brachyspira</taxon>
    </lineage>
</organism>
<keyword evidence="11 19" id="KW-0521">NADP</keyword>
<keyword evidence="9 19" id="KW-0285">Flavoprotein</keyword>
<name>A0A0G4K7N4_9SPIR</name>
<dbReference type="UniPathway" id="UPA00219"/>
<evidence type="ECO:0000256" key="16">
    <source>
        <dbReference type="ARBA" id="ARBA00023316"/>
    </source>
</evidence>
<evidence type="ECO:0000256" key="19">
    <source>
        <dbReference type="HAMAP-Rule" id="MF_00037"/>
    </source>
</evidence>
<comment type="caution">
    <text evidence="19">Lacks conserved residue(s) required for the propagation of feature annotation.</text>
</comment>
<dbReference type="GO" id="GO:0009252">
    <property type="term" value="P:peptidoglycan biosynthetic process"/>
    <property type="evidence" value="ECO:0007669"/>
    <property type="project" value="UniProtKB-UniRule"/>
</dbReference>
<dbReference type="GO" id="GO:0071949">
    <property type="term" value="F:FAD binding"/>
    <property type="evidence" value="ECO:0007669"/>
    <property type="project" value="InterPro"/>
</dbReference>
<accession>A0A0G4K7N4</accession>
<keyword evidence="16 19" id="KW-0961">Cell wall biogenesis/degradation</keyword>
<evidence type="ECO:0000256" key="12">
    <source>
        <dbReference type="ARBA" id="ARBA00022960"/>
    </source>
</evidence>
<dbReference type="InterPro" id="IPR003170">
    <property type="entry name" value="MurB"/>
</dbReference>
<dbReference type="EC" id="1.3.1.98" evidence="5 19"/>
<dbReference type="InterPro" id="IPR011601">
    <property type="entry name" value="MurB_C"/>
</dbReference>
<dbReference type="GO" id="GO:0005829">
    <property type="term" value="C:cytosol"/>
    <property type="evidence" value="ECO:0007669"/>
    <property type="project" value="TreeGrafter"/>
</dbReference>
<evidence type="ECO:0000256" key="10">
    <source>
        <dbReference type="ARBA" id="ARBA00022827"/>
    </source>
</evidence>
<keyword evidence="12 19" id="KW-0133">Cell shape</keyword>
<proteinExistence type="inferred from homology"/>
<dbReference type="RefSeq" id="WP_048594865.1">
    <property type="nucleotide sequence ID" value="NZ_CVLB01000001.1"/>
</dbReference>